<dbReference type="InterPro" id="IPR016197">
    <property type="entry name" value="Chromo-like_dom_sf"/>
</dbReference>
<evidence type="ECO:0000259" key="2">
    <source>
        <dbReference type="PROSITE" id="PS50235"/>
    </source>
</evidence>
<feature type="compositionally biased region" description="Basic and acidic residues" evidence="1">
    <location>
        <begin position="1506"/>
        <end position="1515"/>
    </location>
</feature>
<dbReference type="Gene3D" id="3.30.2230.10">
    <property type="entry name" value="DUSP-like"/>
    <property type="match status" value="1"/>
</dbReference>
<feature type="region of interest" description="Disordered" evidence="1">
    <location>
        <begin position="1660"/>
        <end position="1684"/>
    </location>
</feature>
<feature type="compositionally biased region" description="Basic and acidic residues" evidence="1">
    <location>
        <begin position="1605"/>
        <end position="1616"/>
    </location>
</feature>
<dbReference type="InterPro" id="IPR028889">
    <property type="entry name" value="USP"/>
</dbReference>
<dbReference type="InterPro" id="IPR050185">
    <property type="entry name" value="Ub_carboxyl-term_hydrolase"/>
</dbReference>
<evidence type="ECO:0000313" key="5">
    <source>
        <dbReference type="Proteomes" id="UP000002630"/>
    </source>
</evidence>
<dbReference type="GO" id="GO:0016579">
    <property type="term" value="P:protein deubiquitination"/>
    <property type="evidence" value="ECO:0007669"/>
    <property type="project" value="InterPro"/>
</dbReference>
<feature type="region of interest" description="Disordered" evidence="1">
    <location>
        <begin position="1"/>
        <end position="25"/>
    </location>
</feature>
<evidence type="ECO:0000259" key="3">
    <source>
        <dbReference type="PROSITE" id="PS51283"/>
    </source>
</evidence>
<protein>
    <submittedName>
        <fullName evidence="4">Similar to Ubiquitin carboxyl-terminal hydrolase 15 (Ubiquitin thiolesterase 15) (Ubiquitin-specific processing protease 15) (Deubiquitinating enzyme 15) (Unph-2) (Unph4) isoform 11</fullName>
    </submittedName>
</protein>
<feature type="compositionally biased region" description="Low complexity" evidence="1">
    <location>
        <begin position="68"/>
        <end position="84"/>
    </location>
</feature>
<dbReference type="PROSITE" id="PS51283">
    <property type="entry name" value="DUSP"/>
    <property type="match status" value="1"/>
</dbReference>
<dbReference type="InterPro" id="IPR006615">
    <property type="entry name" value="Pept_C19_DUSP"/>
</dbReference>
<dbReference type="EMBL" id="FN648060">
    <property type="protein sequence ID" value="CBJ29514.1"/>
    <property type="molecule type" value="Genomic_DNA"/>
</dbReference>
<keyword evidence="4" id="KW-0645">Protease</keyword>
<feature type="compositionally biased region" description="Polar residues" evidence="1">
    <location>
        <begin position="960"/>
        <end position="976"/>
    </location>
</feature>
<keyword evidence="5" id="KW-1185">Reference proteome</keyword>
<dbReference type="InterPro" id="IPR001394">
    <property type="entry name" value="Peptidase_C19_UCH"/>
</dbReference>
<dbReference type="PANTHER" id="PTHR21646">
    <property type="entry name" value="UBIQUITIN CARBOXYL-TERMINAL HYDROLASE"/>
    <property type="match status" value="1"/>
</dbReference>
<feature type="region of interest" description="Disordered" evidence="1">
    <location>
        <begin position="1307"/>
        <end position="1469"/>
    </location>
</feature>
<dbReference type="Gene3D" id="1.10.238.10">
    <property type="entry name" value="EF-hand"/>
    <property type="match status" value="1"/>
</dbReference>
<dbReference type="GO" id="GO:0006508">
    <property type="term" value="P:proteolysis"/>
    <property type="evidence" value="ECO:0007669"/>
    <property type="project" value="UniProtKB-KW"/>
</dbReference>
<dbReference type="SUPFAM" id="SSF54001">
    <property type="entry name" value="Cysteine proteinases"/>
    <property type="match status" value="1"/>
</dbReference>
<feature type="region of interest" description="Disordered" evidence="1">
    <location>
        <begin position="1506"/>
        <end position="1527"/>
    </location>
</feature>
<dbReference type="GO" id="GO:0004843">
    <property type="term" value="F:cysteine-type deubiquitinase activity"/>
    <property type="evidence" value="ECO:0007669"/>
    <property type="project" value="InterPro"/>
</dbReference>
<dbReference type="STRING" id="2880.D7FKW9"/>
<feature type="compositionally biased region" description="Acidic residues" evidence="1">
    <location>
        <begin position="1437"/>
        <end position="1447"/>
    </location>
</feature>
<dbReference type="eggNOG" id="KOG1870">
    <property type="taxonomic scope" value="Eukaryota"/>
</dbReference>
<dbReference type="Pfam" id="PF00443">
    <property type="entry name" value="UCH"/>
    <property type="match status" value="1"/>
</dbReference>
<dbReference type="OrthoDB" id="292964at2759"/>
<organism evidence="4 5">
    <name type="scientific">Ectocarpus siliculosus</name>
    <name type="common">Brown alga</name>
    <name type="synonym">Conferva siliculosa</name>
    <dbReference type="NCBI Taxonomy" id="2880"/>
    <lineage>
        <taxon>Eukaryota</taxon>
        <taxon>Sar</taxon>
        <taxon>Stramenopiles</taxon>
        <taxon>Ochrophyta</taxon>
        <taxon>PX clade</taxon>
        <taxon>Phaeophyceae</taxon>
        <taxon>Ectocarpales</taxon>
        <taxon>Ectocarpaceae</taxon>
        <taxon>Ectocarpus</taxon>
    </lineage>
</organism>
<name>D7FKW9_ECTSI</name>
<feature type="compositionally biased region" description="Acidic residues" evidence="1">
    <location>
        <begin position="906"/>
        <end position="915"/>
    </location>
</feature>
<dbReference type="InterPro" id="IPR038765">
    <property type="entry name" value="Papain-like_cys_pep_sf"/>
</dbReference>
<dbReference type="Pfam" id="PF06337">
    <property type="entry name" value="DUSP"/>
    <property type="match status" value="1"/>
</dbReference>
<dbReference type="PROSITE" id="PS00972">
    <property type="entry name" value="USP_1"/>
    <property type="match status" value="1"/>
</dbReference>
<dbReference type="InterPro" id="IPR011992">
    <property type="entry name" value="EF-hand-dom_pair"/>
</dbReference>
<dbReference type="PANTHER" id="PTHR21646:SF46">
    <property type="entry name" value="UBIQUITIN CARBOXYL-TERMINAL HYDROLASE"/>
    <property type="match status" value="1"/>
</dbReference>
<feature type="domain" description="USP" evidence="2">
    <location>
        <begin position="1001"/>
        <end position="1960"/>
    </location>
</feature>
<dbReference type="EMBL" id="FN649737">
    <property type="protein sequence ID" value="CBJ29514.1"/>
    <property type="molecule type" value="Genomic_DNA"/>
</dbReference>
<keyword evidence="4" id="KW-0378">Hydrolase</keyword>
<feature type="compositionally biased region" description="Polar residues" evidence="1">
    <location>
        <begin position="1367"/>
        <end position="1376"/>
    </location>
</feature>
<dbReference type="SUPFAM" id="SSF143791">
    <property type="entry name" value="DUSP-like"/>
    <property type="match status" value="1"/>
</dbReference>
<evidence type="ECO:0000256" key="1">
    <source>
        <dbReference type="SAM" id="MobiDB-lite"/>
    </source>
</evidence>
<feature type="region of interest" description="Disordered" evidence="1">
    <location>
        <begin position="752"/>
        <end position="857"/>
    </location>
</feature>
<dbReference type="PROSITE" id="PS00973">
    <property type="entry name" value="USP_2"/>
    <property type="match status" value="1"/>
</dbReference>
<feature type="compositionally biased region" description="Low complexity" evidence="1">
    <location>
        <begin position="1321"/>
        <end position="1351"/>
    </location>
</feature>
<dbReference type="InParanoid" id="D7FKW9"/>
<feature type="compositionally biased region" description="Low complexity" evidence="1">
    <location>
        <begin position="813"/>
        <end position="827"/>
    </location>
</feature>
<dbReference type="SUPFAM" id="SSF47473">
    <property type="entry name" value="EF-hand"/>
    <property type="match status" value="1"/>
</dbReference>
<feature type="region of interest" description="Disordered" evidence="1">
    <location>
        <begin position="887"/>
        <end position="993"/>
    </location>
</feature>
<dbReference type="SMART" id="SM00695">
    <property type="entry name" value="DUSP"/>
    <property type="match status" value="1"/>
</dbReference>
<dbReference type="PROSITE" id="PS50235">
    <property type="entry name" value="USP_3"/>
    <property type="match status" value="1"/>
</dbReference>
<feature type="compositionally biased region" description="Basic and acidic residues" evidence="1">
    <location>
        <begin position="795"/>
        <end position="812"/>
    </location>
</feature>
<dbReference type="Gene3D" id="3.90.70.10">
    <property type="entry name" value="Cysteine proteinases"/>
    <property type="match status" value="2"/>
</dbReference>
<reference evidence="4 5" key="1">
    <citation type="journal article" date="2010" name="Nature">
        <title>The Ectocarpus genome and the independent evolution of multicellularity in brown algae.</title>
        <authorList>
            <person name="Cock J.M."/>
            <person name="Sterck L."/>
            <person name="Rouze P."/>
            <person name="Scornet D."/>
            <person name="Allen A.E."/>
            <person name="Amoutzias G."/>
            <person name="Anthouard V."/>
            <person name="Artiguenave F."/>
            <person name="Aury J.M."/>
            <person name="Badger J.H."/>
            <person name="Beszteri B."/>
            <person name="Billiau K."/>
            <person name="Bonnet E."/>
            <person name="Bothwell J.H."/>
            <person name="Bowler C."/>
            <person name="Boyen C."/>
            <person name="Brownlee C."/>
            <person name="Carrano C.J."/>
            <person name="Charrier B."/>
            <person name="Cho G.Y."/>
            <person name="Coelho S.M."/>
            <person name="Collen J."/>
            <person name="Corre E."/>
            <person name="Da Silva C."/>
            <person name="Delage L."/>
            <person name="Delaroque N."/>
            <person name="Dittami S.M."/>
            <person name="Doulbeau S."/>
            <person name="Elias M."/>
            <person name="Farnham G."/>
            <person name="Gachon C.M."/>
            <person name="Gschloessl B."/>
            <person name="Heesch S."/>
            <person name="Jabbari K."/>
            <person name="Jubin C."/>
            <person name="Kawai H."/>
            <person name="Kimura K."/>
            <person name="Kloareg B."/>
            <person name="Kupper F.C."/>
            <person name="Lang D."/>
            <person name="Le Bail A."/>
            <person name="Leblanc C."/>
            <person name="Lerouge P."/>
            <person name="Lohr M."/>
            <person name="Lopez P.J."/>
            <person name="Martens C."/>
            <person name="Maumus F."/>
            <person name="Michel G."/>
            <person name="Miranda-Saavedra D."/>
            <person name="Morales J."/>
            <person name="Moreau H."/>
            <person name="Motomura T."/>
            <person name="Nagasato C."/>
            <person name="Napoli C.A."/>
            <person name="Nelson D.R."/>
            <person name="Nyvall-Collen P."/>
            <person name="Peters A.F."/>
            <person name="Pommier C."/>
            <person name="Potin P."/>
            <person name="Poulain J."/>
            <person name="Quesneville H."/>
            <person name="Read B."/>
            <person name="Rensing S.A."/>
            <person name="Ritter A."/>
            <person name="Rousvoal S."/>
            <person name="Samanta M."/>
            <person name="Samson G."/>
            <person name="Schroeder D.C."/>
            <person name="Segurens B."/>
            <person name="Strittmatter M."/>
            <person name="Tonon T."/>
            <person name="Tregear J.W."/>
            <person name="Valentin K."/>
            <person name="von Dassow P."/>
            <person name="Yamagishi T."/>
            <person name="Van de Peer Y."/>
            <person name="Wincker P."/>
        </authorList>
    </citation>
    <scope>NUCLEOTIDE SEQUENCE [LARGE SCALE GENOMIC DNA]</scope>
    <source>
        <strain evidence="5">Ec32 / CCAP1310/4</strain>
    </source>
</reference>
<evidence type="ECO:0000313" key="4">
    <source>
        <dbReference type="EMBL" id="CBJ29514.1"/>
    </source>
</evidence>
<feature type="domain" description="DUSP" evidence="3">
    <location>
        <begin position="308"/>
        <end position="494"/>
    </location>
</feature>
<accession>D7FKW9</accession>
<dbReference type="SUPFAM" id="SSF54160">
    <property type="entry name" value="Chromo domain-like"/>
    <property type="match status" value="1"/>
</dbReference>
<proteinExistence type="predicted"/>
<feature type="region of interest" description="Disordered" evidence="1">
    <location>
        <begin position="1582"/>
        <end position="1622"/>
    </location>
</feature>
<dbReference type="InterPro" id="IPR018200">
    <property type="entry name" value="USP_CS"/>
</dbReference>
<gene>
    <name evidence="4" type="ORF">Esi_0149_0069</name>
</gene>
<feature type="region of interest" description="Disordered" evidence="1">
    <location>
        <begin position="66"/>
        <end position="137"/>
    </location>
</feature>
<sequence length="1972" mass="213591">MGCCSSQPAQPPSGGFPTPLPAPMQDNMNELLNRWRHGEVNLLQRSFRLGRAQAVKHTIASKMFGSLAAPSSNSGTATSAATSANRDRSASFGEDGSASPASRDGAATATAELDGKKPGDGATGGPLKVGAGSGEGGQVVSLGDSGGARAGMDKEAFLRVFPDVQGLPVEVQRSAFLLFDCVGRGSLDFRNFCRALALCCRGSREERLRFLFDLFSGASQPKHYGTGADGGARDASSASGATTARLSDAELVGLKKQLGLSAGDANHAHFQKTSGVSGLLLSEYFEWAELHASDEALDRALRPFYLLPSPQQEKDKVLAHLMEYAIEEAQCMCLVASPWWSYWSNYAALTKEDVLRVPERTALGLDKTPGYLDQRPADEPAVTLGAEGGDVAVRPGDVVGDGVASMGVGNGNGHAQGESPAMERLAGAGKERAVPTTLARRPHEIDNSSLQGGAEWEVAPNLDLGEDYVMLPKSLWDVMVDWYGGGPVFARQVVNVSSNLELPEKARGGGDDAEAEPSTARLAVDLYPLALHVSMCDPAGRPGGRERLVLTSHHVHVRDMLADVLDSSRLQGMSRGLSMTAATIPQEDPVLENADVVQEQRLSEEGDVVGDGETPLRRDVSSQNRTGQVRLWVLEISTSGLIDTPRVHAPSSAPGFCRPRFSYGGGRELGGVDPQSGLDRWRLVKTEEEGMTLSALGLIGGEKVMVENKNPDGKWQRRKYIESPGFRQFRENDRVDAMDYQGRWFRGQVVEVGSKSSSKIVDSEGPVGRKKSNRRQRLELDPPTEEPVREGANQEVEHLEPGDASDRNEGRSAAKAGAGRSGSSQSQRQRRSSGKERDGGVGGKEGPRQGGPSRRRLRVRVHFDRFAPQWDEWYDSKSLKLAPEFSHTAPAVPAPPALRPTNEGNGDTEAEEEASPDATAIRGGVGAPAPSSSKPGGNTFPPPVGRFPGDASNGNGWGARSQSMPRTNGTGSTADGISNYGGGALNRRSNTPGKPPVPGACGLVNVGNTCYLNSAVQCLSHTPLVRAYLLSDMWAAEVNKYNPLGTQGKLVEDFASLLKSLWSQEYLCIFPSKFKRGLIKYKPQFAGNEQQDSQEFLAEMLDALHEDVNRVIDKPYVAAPDDDDDAESGRSDQDLADEAWDRHVQRNRSVIVDLFQGQLKMECRCTVCNKKSVTFDPFMYLSVPIPVRNEKMVAVVMLPRIRTRYLVRSSGLNGEDGAMASDGGGAQFSNPRQLVPVQYGMMLPRLGELSDLKRALSDLCGIPTVSIVVAILQQNQIKVMQDKELLTELRDDTWVVALEMQGEINLNRRAKPSTSASRQATVSPVPTPTSSGPTKPEAATAAGATAAGAAALSEEELPVGTEAEPTEPSNTTSGTPAPNVVVPVENGGSTTAAKGEGGAAESAEEGQGVSPEPLKETLKEGLGVPETAAAEARSDGSEDEEAEETDLDNDRPPTSTPDNRTPDERCMSSFPTRLRDLEIGWRLDALDGQGGWYAATVVEINPRAKALDRGGDKPSKASLSGKGEDQKRKTEYLVRVHFDAFTSRWDESYGEQEWREKKLQPLFTKTRRQERTNDIPVVHRKTIRVPTSGAHPQPASTRDGPGMRSEGDADRRDTKEPPPGFVTAKDLFGLPFLVRCPPARSTRYLWRLVVQQASRFVAGSSGGRSFKAGGKDRTARASSGSRTQRPDVTAAWVARAAAGLERDITDEKLAQLLPFTVKFVLKQNPLTEVCSVELVPDRWRAASSLLCTKLILALEWKDPGRDYLDVLAATFEHPSYLELENNAQSVLSGLTLEQCLDAYTREETFEEEDSWYCSSCQAHRRGVMKIDLWKMPDVLVIHMKRFHCSARWREKIRTLVLFPHSGLDMSGFVSSNSAHRNQAGGGQAGMVYDLFGVVNHMGGMTGGHYTAYCRSSPCSKDGVEEVTGWGLEHPWLNFDDEFVEEMAPDKIVSDAAYVLFYRRRRLTPSNVINMTI</sequence>
<dbReference type="InterPro" id="IPR035927">
    <property type="entry name" value="DUSP-like_sf"/>
</dbReference>
<dbReference type="CDD" id="cd02674">
    <property type="entry name" value="Peptidase_C19R"/>
    <property type="match status" value="1"/>
</dbReference>
<dbReference type="Proteomes" id="UP000002630">
    <property type="component" value="Linkage Group LG12"/>
</dbReference>
<dbReference type="Gene3D" id="2.30.30.140">
    <property type="match status" value="1"/>
</dbReference>